<dbReference type="AlphaFoldDB" id="A0A2B4RM69"/>
<dbReference type="Proteomes" id="UP000225706">
    <property type="component" value="Unassembled WGS sequence"/>
</dbReference>
<proteinExistence type="predicted"/>
<comment type="caution">
    <text evidence="1">The sequence shown here is derived from an EMBL/GenBank/DDBJ whole genome shotgun (WGS) entry which is preliminary data.</text>
</comment>
<organism evidence="1 2">
    <name type="scientific">Stylophora pistillata</name>
    <name type="common">Smooth cauliflower coral</name>
    <dbReference type="NCBI Taxonomy" id="50429"/>
    <lineage>
        <taxon>Eukaryota</taxon>
        <taxon>Metazoa</taxon>
        <taxon>Cnidaria</taxon>
        <taxon>Anthozoa</taxon>
        <taxon>Hexacorallia</taxon>
        <taxon>Scleractinia</taxon>
        <taxon>Astrocoeniina</taxon>
        <taxon>Pocilloporidae</taxon>
        <taxon>Stylophora</taxon>
    </lineage>
</organism>
<gene>
    <name evidence="1" type="ORF">AWC38_SpisGene17749</name>
</gene>
<dbReference type="EMBL" id="LSMT01000442">
    <property type="protein sequence ID" value="PFX17909.1"/>
    <property type="molecule type" value="Genomic_DNA"/>
</dbReference>
<evidence type="ECO:0000313" key="1">
    <source>
        <dbReference type="EMBL" id="PFX17909.1"/>
    </source>
</evidence>
<name>A0A2B4RM69_STYPI</name>
<reference evidence="2" key="1">
    <citation type="journal article" date="2017" name="bioRxiv">
        <title>Comparative analysis of the genomes of Stylophora pistillata and Acropora digitifera provides evidence for extensive differences between species of corals.</title>
        <authorList>
            <person name="Voolstra C.R."/>
            <person name="Li Y."/>
            <person name="Liew Y.J."/>
            <person name="Baumgarten S."/>
            <person name="Zoccola D."/>
            <person name="Flot J.-F."/>
            <person name="Tambutte S."/>
            <person name="Allemand D."/>
            <person name="Aranda M."/>
        </authorList>
    </citation>
    <scope>NUCLEOTIDE SEQUENCE [LARGE SCALE GENOMIC DNA]</scope>
</reference>
<keyword evidence="2" id="KW-1185">Reference proteome</keyword>
<accession>A0A2B4RM69</accession>
<protein>
    <submittedName>
        <fullName evidence="1">Uncharacterized protein</fullName>
    </submittedName>
</protein>
<sequence length="414" mass="47121">MSNGTFLRNDDVNENDYPVTTDDCRLLALPVRMGGLGLAKPTQLSSIEYEASVTVTKALVTRIVTQDHLPPDAADTRSAKLHEAKKIELLKETQELVKNSLTSRSMRAVGLASEKGASSWLTVIPMKDLGYNLSKREFRDAIKIRYGWEISDLPKTCVCGDFFDVDHAMICRRGGFVIQRHNELRDLEKTCVCGDFFDVDHAMICRRGGFVIQRHKKLRDLEADLLRIVSSDVEVESILQQMTGESLNRGANRTPDARLDRHARGFWERQRSAFFDVLVCRPNAESYREKTPEQVYRQYESEKKRQYANRVMEVEQGTFTPLIFSTTGGMGTECKIYHKRLAELVSDKEGESYASTMSWTRAKVSFALIRLALLCLRGSRTIRRTLDIIDLDFSLDNTSAPVQLSFVNFAKFYI</sequence>
<evidence type="ECO:0000313" key="2">
    <source>
        <dbReference type="Proteomes" id="UP000225706"/>
    </source>
</evidence>